<dbReference type="Pfam" id="PF00069">
    <property type="entry name" value="Pkinase"/>
    <property type="match status" value="1"/>
</dbReference>
<comment type="catalytic activity">
    <reaction evidence="19">
        <text>L-threonyl-[protein] + ATP = O-phospho-L-threonyl-[protein] + ADP + H(+)</text>
        <dbReference type="Rhea" id="RHEA:46608"/>
        <dbReference type="Rhea" id="RHEA-COMP:11060"/>
        <dbReference type="Rhea" id="RHEA-COMP:11605"/>
        <dbReference type="ChEBI" id="CHEBI:15378"/>
        <dbReference type="ChEBI" id="CHEBI:30013"/>
        <dbReference type="ChEBI" id="CHEBI:30616"/>
        <dbReference type="ChEBI" id="CHEBI:61977"/>
        <dbReference type="ChEBI" id="CHEBI:456216"/>
        <dbReference type="EC" id="2.7.11.1"/>
    </reaction>
</comment>
<evidence type="ECO:0000313" key="26">
    <source>
        <dbReference type="EMBL" id="RNA37046.1"/>
    </source>
</evidence>
<evidence type="ECO:0000256" key="21">
    <source>
        <dbReference type="PROSITE-ProRule" id="PRU00782"/>
    </source>
</evidence>
<keyword evidence="11" id="KW-0418">Kinase</keyword>
<dbReference type="SMART" id="SM00015">
    <property type="entry name" value="IQ"/>
    <property type="match status" value="4"/>
</dbReference>
<dbReference type="GO" id="GO:0003779">
    <property type="term" value="F:actin binding"/>
    <property type="evidence" value="ECO:0007669"/>
    <property type="project" value="UniProtKB-KW"/>
</dbReference>
<evidence type="ECO:0000256" key="1">
    <source>
        <dbReference type="ARBA" id="ARBA00004245"/>
    </source>
</evidence>
<evidence type="ECO:0000256" key="8">
    <source>
        <dbReference type="ARBA" id="ARBA00022679"/>
    </source>
</evidence>
<evidence type="ECO:0000256" key="11">
    <source>
        <dbReference type="ARBA" id="ARBA00022777"/>
    </source>
</evidence>
<evidence type="ECO:0000256" key="2">
    <source>
        <dbReference type="ARBA" id="ARBA00004316"/>
    </source>
</evidence>
<feature type="domain" description="Myosin motor" evidence="25">
    <location>
        <begin position="355"/>
        <end position="1073"/>
    </location>
</feature>
<feature type="domain" description="Protein kinase" evidence="24">
    <location>
        <begin position="37"/>
        <end position="302"/>
    </location>
</feature>
<keyword evidence="12 21" id="KW-0067">ATP-binding</keyword>
<dbReference type="InterPro" id="IPR036961">
    <property type="entry name" value="Kinesin_motor_dom_sf"/>
</dbReference>
<dbReference type="OrthoDB" id="6108017at2759"/>
<dbReference type="InterPro" id="IPR027417">
    <property type="entry name" value="P-loop_NTPase"/>
</dbReference>
<evidence type="ECO:0000256" key="4">
    <source>
        <dbReference type="ARBA" id="ARBA00012513"/>
    </source>
</evidence>
<evidence type="ECO:0000256" key="15">
    <source>
        <dbReference type="ARBA" id="ARBA00023203"/>
    </source>
</evidence>
<evidence type="ECO:0000256" key="9">
    <source>
        <dbReference type="ARBA" id="ARBA00022737"/>
    </source>
</evidence>
<keyword evidence="8" id="KW-0808">Transferase</keyword>
<feature type="region of interest" description="Actin-binding" evidence="21">
    <location>
        <begin position="953"/>
        <end position="975"/>
    </location>
</feature>
<dbReference type="Proteomes" id="UP000276133">
    <property type="component" value="Unassembled WGS sequence"/>
</dbReference>
<dbReference type="STRING" id="10195.A0A3M7SMT7"/>
<keyword evidence="16" id="KW-0206">Cytoskeleton</keyword>
<dbReference type="FunFam" id="1.10.510.10:FF:000421">
    <property type="entry name" value="Serine/threonine-protein kinase PAK 6"/>
    <property type="match status" value="1"/>
</dbReference>
<accession>A0A3M7SMT7</accession>
<dbReference type="GO" id="GO:0042995">
    <property type="term" value="C:cell projection"/>
    <property type="evidence" value="ECO:0007669"/>
    <property type="project" value="UniProtKB-SubCell"/>
</dbReference>
<name>A0A3M7SMT7_BRAPC</name>
<evidence type="ECO:0000256" key="18">
    <source>
        <dbReference type="ARBA" id="ARBA00023305"/>
    </source>
</evidence>
<dbReference type="GO" id="GO:0004674">
    <property type="term" value="F:protein serine/threonine kinase activity"/>
    <property type="evidence" value="ECO:0007669"/>
    <property type="project" value="UniProtKB-KW"/>
</dbReference>
<keyword evidence="15 21" id="KW-0009">Actin-binding</keyword>
<dbReference type="EC" id="2.7.11.1" evidence="4"/>
<dbReference type="GO" id="GO:0030832">
    <property type="term" value="P:regulation of actin filament length"/>
    <property type="evidence" value="ECO:0007669"/>
    <property type="project" value="TreeGrafter"/>
</dbReference>
<keyword evidence="23" id="KW-0175">Coiled coil</keyword>
<evidence type="ECO:0000256" key="19">
    <source>
        <dbReference type="ARBA" id="ARBA00047899"/>
    </source>
</evidence>
<keyword evidence="9" id="KW-0677">Repeat</keyword>
<keyword evidence="5" id="KW-0963">Cytoplasm</keyword>
<dbReference type="PRINTS" id="PR00193">
    <property type="entry name" value="MYOSINHEAVY"/>
</dbReference>
<comment type="similarity">
    <text evidence="3">In the C-terminal section; belongs to the TRAFAC class myosin-kinesin ATPase superfamily. Myosin family.</text>
</comment>
<reference evidence="26 27" key="1">
    <citation type="journal article" date="2018" name="Sci. Rep.">
        <title>Genomic signatures of local adaptation to the degree of environmental predictability in rotifers.</title>
        <authorList>
            <person name="Franch-Gras L."/>
            <person name="Hahn C."/>
            <person name="Garcia-Roger E.M."/>
            <person name="Carmona M.J."/>
            <person name="Serra M."/>
            <person name="Gomez A."/>
        </authorList>
    </citation>
    <scope>NUCLEOTIDE SEQUENCE [LARGE SCALE GENOMIC DNA]</scope>
    <source>
        <strain evidence="26">HYR1</strain>
    </source>
</reference>
<dbReference type="GO" id="GO:0106310">
    <property type="term" value="F:protein serine kinase activity"/>
    <property type="evidence" value="ECO:0007669"/>
    <property type="project" value="RHEA"/>
</dbReference>
<evidence type="ECO:0000259" key="24">
    <source>
        <dbReference type="PROSITE" id="PS50011"/>
    </source>
</evidence>
<dbReference type="Pfam" id="PF00612">
    <property type="entry name" value="IQ"/>
    <property type="match status" value="4"/>
</dbReference>
<dbReference type="EMBL" id="REGN01001099">
    <property type="protein sequence ID" value="RNA37046.1"/>
    <property type="molecule type" value="Genomic_DNA"/>
</dbReference>
<keyword evidence="18" id="KW-0844">Vision</keyword>
<evidence type="ECO:0000313" key="27">
    <source>
        <dbReference type="Proteomes" id="UP000276133"/>
    </source>
</evidence>
<dbReference type="Gene3D" id="3.40.850.10">
    <property type="entry name" value="Kinesin motor domain"/>
    <property type="match status" value="1"/>
</dbReference>
<keyword evidence="17" id="KW-0966">Cell projection</keyword>
<evidence type="ECO:0000256" key="6">
    <source>
        <dbReference type="ARBA" id="ARBA00022527"/>
    </source>
</evidence>
<feature type="binding site" evidence="22">
    <location>
        <position position="66"/>
    </location>
    <ligand>
        <name>ATP</name>
        <dbReference type="ChEBI" id="CHEBI:30616"/>
    </ligand>
</feature>
<dbReference type="Gene3D" id="1.20.5.190">
    <property type="match status" value="2"/>
</dbReference>
<dbReference type="GO" id="GO:0016459">
    <property type="term" value="C:myosin complex"/>
    <property type="evidence" value="ECO:0007669"/>
    <property type="project" value="UniProtKB-KW"/>
</dbReference>
<evidence type="ECO:0000256" key="7">
    <source>
        <dbReference type="ARBA" id="ARBA00022606"/>
    </source>
</evidence>
<evidence type="ECO:0000256" key="13">
    <source>
        <dbReference type="ARBA" id="ARBA00023123"/>
    </source>
</evidence>
<evidence type="ECO:0000256" key="20">
    <source>
        <dbReference type="ARBA" id="ARBA00048679"/>
    </source>
</evidence>
<evidence type="ECO:0000256" key="3">
    <source>
        <dbReference type="ARBA" id="ARBA00006998"/>
    </source>
</evidence>
<evidence type="ECO:0000259" key="25">
    <source>
        <dbReference type="PROSITE" id="PS51456"/>
    </source>
</evidence>
<keyword evidence="13 21" id="KW-0518">Myosin</keyword>
<dbReference type="SMART" id="SM00220">
    <property type="entry name" value="S_TKc"/>
    <property type="match status" value="1"/>
</dbReference>
<dbReference type="Gene3D" id="3.30.200.20">
    <property type="entry name" value="Phosphorylase Kinase, domain 1"/>
    <property type="match status" value="1"/>
</dbReference>
<dbReference type="SUPFAM" id="SSF56112">
    <property type="entry name" value="Protein kinase-like (PK-like)"/>
    <property type="match status" value="1"/>
</dbReference>
<dbReference type="PROSITE" id="PS50096">
    <property type="entry name" value="IQ"/>
    <property type="match status" value="4"/>
</dbReference>
<evidence type="ECO:0000256" key="5">
    <source>
        <dbReference type="ARBA" id="ARBA00022490"/>
    </source>
</evidence>
<evidence type="ECO:0000256" key="23">
    <source>
        <dbReference type="SAM" id="Coils"/>
    </source>
</evidence>
<dbReference type="InterPro" id="IPR052409">
    <property type="entry name" value="Myosin-III_kinase_activity"/>
</dbReference>
<dbReference type="InterPro" id="IPR011009">
    <property type="entry name" value="Kinase-like_dom_sf"/>
</dbReference>
<evidence type="ECO:0000256" key="10">
    <source>
        <dbReference type="ARBA" id="ARBA00022741"/>
    </source>
</evidence>
<proteinExistence type="inferred from homology"/>
<dbReference type="SMART" id="SM00242">
    <property type="entry name" value="MYSc"/>
    <property type="match status" value="1"/>
</dbReference>
<keyword evidence="7" id="KW-0716">Sensory transduction</keyword>
<dbReference type="PROSITE" id="PS51456">
    <property type="entry name" value="MYOSIN_MOTOR"/>
    <property type="match status" value="1"/>
</dbReference>
<dbReference type="GO" id="GO:0016787">
    <property type="term" value="F:hydrolase activity"/>
    <property type="evidence" value="ECO:0007669"/>
    <property type="project" value="UniProtKB-KW"/>
</dbReference>
<dbReference type="Gene3D" id="1.10.510.10">
    <property type="entry name" value="Transferase(Phosphotransferase) domain 1"/>
    <property type="match status" value="1"/>
</dbReference>
<evidence type="ECO:0000256" key="12">
    <source>
        <dbReference type="ARBA" id="ARBA00022840"/>
    </source>
</evidence>
<dbReference type="InterPro" id="IPR000048">
    <property type="entry name" value="IQ_motif_EF-hand-BS"/>
</dbReference>
<dbReference type="GO" id="GO:0007601">
    <property type="term" value="P:visual perception"/>
    <property type="evidence" value="ECO:0007669"/>
    <property type="project" value="UniProtKB-KW"/>
</dbReference>
<gene>
    <name evidence="26" type="ORF">BpHYR1_023757</name>
</gene>
<comment type="similarity">
    <text evidence="21">Belongs to the TRAFAC class myosin-kinesin ATPase superfamily. Myosin family.</text>
</comment>
<keyword evidence="27" id="KW-1185">Reference proteome</keyword>
<dbReference type="PROSITE" id="PS00107">
    <property type="entry name" value="PROTEIN_KINASE_ATP"/>
    <property type="match status" value="1"/>
</dbReference>
<dbReference type="InterPro" id="IPR001609">
    <property type="entry name" value="Myosin_head_motor_dom-like"/>
</dbReference>
<evidence type="ECO:0000256" key="16">
    <source>
        <dbReference type="ARBA" id="ARBA00023212"/>
    </source>
</evidence>
<dbReference type="Gene3D" id="1.20.58.530">
    <property type="match status" value="1"/>
</dbReference>
<evidence type="ECO:0000256" key="17">
    <source>
        <dbReference type="ARBA" id="ARBA00023273"/>
    </source>
</evidence>
<dbReference type="Gene3D" id="1.10.10.820">
    <property type="match status" value="1"/>
</dbReference>
<sequence>MSKIIDQLGNLVMVYKPYSQYSQIIKFDELESPDGQWELLESIGEGTYGEVFKARHGQSGEYAAVKIMESVNEVIEEIEEEYIVLRDLCHHANLPNFYGIFMKKYNEEDQLWLVLELCSNGSVTELAKSLIKIGLKLDEAIISYILSQTLAALDHLHKNHVMHRDVKGHNILITENGTIKLVDFGVSAHLRTTISRRNTSVGTPFWMAPEVIACEQQMEYEYDCRADIWSLGITAIELADGEPPLSELHPMRALFKIPRNPAPTLKNPKDWSPEYNDFVKKCLVKDFERRPTVDHLLKHPFLTKHAHKIDELKEQLKNLVLEQKKYMLELNKLPEVTTKHGKFKSKRKSKRHSPYTVDDLATLENFDEDSIVTQLFNRFMQGQIYTYIGDILLAVNPFTQLGIYTEEWSKKYQNSLKNENPPHIFAMADFTYQAMMHNNTNQCIIISGESGSGKTESANLLLQQLTVLGRAPTKCLEEKILQVNPLMEAFGNAKTVINDNSSRFGKYLDMIFTKNGRVIGAQLHEYLLEKSRVVSQAPGERNFHIFYYMYDGLASETQKLKYHLSYDTKYKYLSDIDTTQSASNRSKFYAIHQCFETIGFKSQEVNSIYSLLAGVLHLGNLTFVHDEGVHIDGKCHVVNKNSLIIISQLLGVDEKELQGAITQCSIVTRGETVIRQNSLQECQAARDSMSKGLYGRLFSWIVNKMNLLLQPSVHESDDNISISLLDIFGFENFPRNSFEQLCINIANEQIQYYFNQHVFAWEMQEYMNEGIDGSEITFVDNRPVLDMFLAKPMGLLALLDEESRFPKASDSTLVEKFHRNIKAYCYFKPKSNELTFTIQHYAGQVQYDVSGFLEKNCDYVPPEIICLLRQSEISLIRSLFRNPLTKTGEHPPNILSICNLAYGTFKTSGSFESYESASNSNVKYARPAGGSKTASTSQSRAQATVATYFRYSLMDLLSKMVAGAPHFVRCIRPNKDKIQGYFDSETVSVQLKYTGVLETTKIRRLGYSNRVSYHDFVKRYSVLADPFNLDSYNPTKESCAEILQKIGLKNWKIGKTKVFLKYYHIEHLTRMHDDMNHKIVLIQSAIRGWLARKKFLKELDVKKNAALVIQRYYRGYRVRRLNKELKEYKSKAACLLQAQIRGYLARQRFRKLKQSHQNIMNTKIRFSSEKFLSCVRLIQSYWRGYAVRKLVKELKLDRAAKSMQFGYFCEQIQLLNNEAYMTLIKTNYQIPQSDLHHMPGLHGLKFELQSKNYHNNNYNQHHHHHHHVSPMSNFNSNTNQITNEIVSKIKKNLEQKALLINKQNIEQDNSALAQVPKIQQKVNSNYVQISNSISTQNSNYAKPQHHSPKQAQVNVQNFAVRNSKIAQKFLINSSSNYYESFAVQQQQNFNNLINPLTKSKIMAKSSSNLSTSIPVQIISGGSGVSSKQNLITTTNNLVLSTEAQILSNALNLERRPSLVDTPVNSYNNCVMGGAVEMIACQQTPMNIPGSAEIADNSQDEEDESPKFNFRALLRKTGQDLANGYTLSKKKINIEARQVDFRNVLRNRTKSSIDQCKMIQRLVPSH</sequence>
<evidence type="ECO:0000256" key="22">
    <source>
        <dbReference type="PROSITE-ProRule" id="PRU10141"/>
    </source>
</evidence>
<dbReference type="GO" id="GO:0005524">
    <property type="term" value="F:ATP binding"/>
    <property type="evidence" value="ECO:0007669"/>
    <property type="project" value="UniProtKB-UniRule"/>
</dbReference>
<dbReference type="InterPro" id="IPR017441">
    <property type="entry name" value="Protein_kinase_ATP_BS"/>
</dbReference>
<dbReference type="Pfam" id="PF00063">
    <property type="entry name" value="Myosin_head"/>
    <property type="match status" value="1"/>
</dbReference>
<feature type="binding site" evidence="21">
    <location>
        <begin position="448"/>
        <end position="455"/>
    </location>
    <ligand>
        <name>ATP</name>
        <dbReference type="ChEBI" id="CHEBI:30616"/>
    </ligand>
</feature>
<organism evidence="26 27">
    <name type="scientific">Brachionus plicatilis</name>
    <name type="common">Marine rotifer</name>
    <name type="synonym">Brachionus muelleri</name>
    <dbReference type="NCBI Taxonomy" id="10195"/>
    <lineage>
        <taxon>Eukaryota</taxon>
        <taxon>Metazoa</taxon>
        <taxon>Spiralia</taxon>
        <taxon>Gnathifera</taxon>
        <taxon>Rotifera</taxon>
        <taxon>Eurotatoria</taxon>
        <taxon>Monogononta</taxon>
        <taxon>Pseudotrocha</taxon>
        <taxon>Ploima</taxon>
        <taxon>Brachionidae</taxon>
        <taxon>Brachionus</taxon>
    </lineage>
</organism>
<keyword evidence="26" id="KW-0378">Hydrolase</keyword>
<comment type="catalytic activity">
    <reaction evidence="20">
        <text>L-seryl-[protein] + ATP = O-phospho-L-seryl-[protein] + ADP + H(+)</text>
        <dbReference type="Rhea" id="RHEA:17989"/>
        <dbReference type="Rhea" id="RHEA-COMP:9863"/>
        <dbReference type="Rhea" id="RHEA-COMP:11604"/>
        <dbReference type="ChEBI" id="CHEBI:15378"/>
        <dbReference type="ChEBI" id="CHEBI:29999"/>
        <dbReference type="ChEBI" id="CHEBI:30616"/>
        <dbReference type="ChEBI" id="CHEBI:83421"/>
        <dbReference type="ChEBI" id="CHEBI:456216"/>
        <dbReference type="EC" id="2.7.11.1"/>
    </reaction>
</comment>
<dbReference type="SUPFAM" id="SSF52540">
    <property type="entry name" value="P-loop containing nucleoside triphosphate hydrolases"/>
    <property type="match status" value="2"/>
</dbReference>
<keyword evidence="6" id="KW-0723">Serine/threonine-protein kinase</keyword>
<dbReference type="PANTHER" id="PTHR46256:SF3">
    <property type="entry name" value="MYOSIN MOTOR DOMAIN-CONTAINING PROTEIN"/>
    <property type="match status" value="1"/>
</dbReference>
<dbReference type="PROSITE" id="PS00108">
    <property type="entry name" value="PROTEIN_KINASE_ST"/>
    <property type="match status" value="1"/>
</dbReference>
<keyword evidence="10 21" id="KW-0547">Nucleotide-binding</keyword>
<dbReference type="PROSITE" id="PS50011">
    <property type="entry name" value="PROTEIN_KINASE_DOM"/>
    <property type="match status" value="1"/>
</dbReference>
<comment type="subcellular location">
    <subcellularLocation>
        <location evidence="2">Cell projection</location>
    </subcellularLocation>
    <subcellularLocation>
        <location evidence="1">Cytoplasm</location>
        <location evidence="1">Cytoskeleton</location>
    </subcellularLocation>
</comment>
<dbReference type="GO" id="GO:0000146">
    <property type="term" value="F:microfilament motor activity"/>
    <property type="evidence" value="ECO:0007669"/>
    <property type="project" value="TreeGrafter"/>
</dbReference>
<feature type="coiled-coil region" evidence="23">
    <location>
        <begin position="302"/>
        <end position="329"/>
    </location>
</feature>
<protein>
    <recommendedName>
        <fullName evidence="4">non-specific serine/threonine protein kinase</fullName>
        <ecNumber evidence="4">2.7.11.1</ecNumber>
    </recommendedName>
</protein>
<dbReference type="CDD" id="cd23767">
    <property type="entry name" value="IQCD"/>
    <property type="match status" value="1"/>
</dbReference>
<comment type="caution">
    <text evidence="26">The sequence shown here is derived from an EMBL/GenBank/DDBJ whole genome shotgun (WGS) entry which is preliminary data.</text>
</comment>
<evidence type="ECO:0000256" key="14">
    <source>
        <dbReference type="ARBA" id="ARBA00023175"/>
    </source>
</evidence>
<keyword evidence="14 21" id="KW-0505">Motor protein</keyword>
<dbReference type="InterPro" id="IPR000719">
    <property type="entry name" value="Prot_kinase_dom"/>
</dbReference>
<dbReference type="Gene3D" id="6.20.240.20">
    <property type="match status" value="1"/>
</dbReference>
<dbReference type="Gene3D" id="1.20.120.720">
    <property type="entry name" value="Myosin VI head, motor domain, U50 subdomain"/>
    <property type="match status" value="1"/>
</dbReference>
<dbReference type="InterPro" id="IPR008271">
    <property type="entry name" value="Ser/Thr_kinase_AS"/>
</dbReference>
<dbReference type="PANTHER" id="PTHR46256">
    <property type="entry name" value="AGAP011099-PA"/>
    <property type="match status" value="1"/>
</dbReference>
<dbReference type="FunFam" id="1.20.58.530:FF:000010">
    <property type="entry name" value="Myosin IIIA"/>
    <property type="match status" value="1"/>
</dbReference>